<proteinExistence type="predicted"/>
<gene>
    <name evidence="2" type="ORF">METZ01_LOCUS170305</name>
</gene>
<name>A0A382BVD5_9ZZZZ</name>
<accession>A0A382BVD5</accession>
<evidence type="ECO:0000313" key="2">
    <source>
        <dbReference type="EMBL" id="SVB17451.1"/>
    </source>
</evidence>
<reference evidence="2" key="1">
    <citation type="submission" date="2018-05" db="EMBL/GenBank/DDBJ databases">
        <authorList>
            <person name="Lanie J.A."/>
            <person name="Ng W.-L."/>
            <person name="Kazmierczak K.M."/>
            <person name="Andrzejewski T.M."/>
            <person name="Davidsen T.M."/>
            <person name="Wayne K.J."/>
            <person name="Tettelin H."/>
            <person name="Glass J.I."/>
            <person name="Rusch D."/>
            <person name="Podicherti R."/>
            <person name="Tsui H.-C.T."/>
            <person name="Winkler M.E."/>
        </authorList>
    </citation>
    <scope>NUCLEOTIDE SEQUENCE</scope>
</reference>
<dbReference type="AlphaFoldDB" id="A0A382BVD5"/>
<feature type="non-terminal residue" evidence="2">
    <location>
        <position position="1"/>
    </location>
</feature>
<sequence length="292" mass="33537">VEVVFASKEIAESLLKERDVYTLNLNEFELKAKLQTTNQVSVDDYLSHAGIQGLEWQDEHIKKIELSLNSIRLALEKYQLPLPNEVVFVATTGLEEAGAAYTRGRAIFLSLKKIESDGITRLIAHELVHIATRNNAVWRDKLYSKIGFYPCETPSFSEAFNYIRFSNPDAPLIEHCIEVIYQGEMQRVAPIIFTRSSEYQGGSFFKYIEVELLLLDKDNETDYLLYPEEKRLISFDECEGFFEKVGYNTGYLFHAEEILADNVADILVGRERFDSPEIIEKIIPILNLESFN</sequence>
<feature type="domain" description="eCIS core" evidence="1">
    <location>
        <begin position="99"/>
        <end position="134"/>
    </location>
</feature>
<evidence type="ECO:0000259" key="1">
    <source>
        <dbReference type="Pfam" id="PF13699"/>
    </source>
</evidence>
<protein>
    <recommendedName>
        <fullName evidence="1">eCIS core domain-containing protein</fullName>
    </recommendedName>
</protein>
<dbReference type="EMBL" id="UINC01031427">
    <property type="protein sequence ID" value="SVB17451.1"/>
    <property type="molecule type" value="Genomic_DNA"/>
</dbReference>
<dbReference type="InterPro" id="IPR025295">
    <property type="entry name" value="eCIS_core_dom"/>
</dbReference>
<dbReference type="Pfam" id="PF13699">
    <property type="entry name" value="eCIS_core"/>
    <property type="match status" value="1"/>
</dbReference>
<organism evidence="2">
    <name type="scientific">marine metagenome</name>
    <dbReference type="NCBI Taxonomy" id="408172"/>
    <lineage>
        <taxon>unclassified sequences</taxon>
        <taxon>metagenomes</taxon>
        <taxon>ecological metagenomes</taxon>
    </lineage>
</organism>